<name>A0A9X2FBQ3_9BACT</name>
<evidence type="ECO:0000313" key="3">
    <source>
        <dbReference type="Proteomes" id="UP001155241"/>
    </source>
</evidence>
<dbReference type="SUPFAM" id="SSF54523">
    <property type="entry name" value="Pili subunits"/>
    <property type="match status" value="1"/>
</dbReference>
<dbReference type="Gene3D" id="3.30.700.10">
    <property type="entry name" value="Glycoprotein, Type 4 Pilin"/>
    <property type="match status" value="1"/>
</dbReference>
<reference evidence="2" key="1">
    <citation type="submission" date="2022-06" db="EMBL/GenBank/DDBJ databases">
        <title>Aeoliella straminimaris, a novel planctomycete from sediments.</title>
        <authorList>
            <person name="Vitorino I.R."/>
            <person name="Lage O.M."/>
        </authorList>
    </citation>
    <scope>NUCLEOTIDE SEQUENCE</scope>
    <source>
        <strain evidence="2">ICT_H6.2</strain>
    </source>
</reference>
<keyword evidence="3" id="KW-1185">Reference proteome</keyword>
<dbReference type="InterPro" id="IPR012902">
    <property type="entry name" value="N_methyl_site"/>
</dbReference>
<protein>
    <submittedName>
        <fullName evidence="2">DUF1559 domain-containing protein</fullName>
    </submittedName>
</protein>
<dbReference type="Proteomes" id="UP001155241">
    <property type="component" value="Unassembled WGS sequence"/>
</dbReference>
<dbReference type="NCBIfam" id="TIGR02532">
    <property type="entry name" value="IV_pilin_GFxxxE"/>
    <property type="match status" value="1"/>
</dbReference>
<accession>A0A9X2FBQ3</accession>
<gene>
    <name evidence="2" type="ORF">NG895_18760</name>
</gene>
<dbReference type="Pfam" id="PF07963">
    <property type="entry name" value="N_methyl"/>
    <property type="match status" value="1"/>
</dbReference>
<evidence type="ECO:0000259" key="1">
    <source>
        <dbReference type="Pfam" id="PF07596"/>
    </source>
</evidence>
<dbReference type="Pfam" id="PF07596">
    <property type="entry name" value="SBP_bac_10"/>
    <property type="match status" value="1"/>
</dbReference>
<dbReference type="EMBL" id="JAMXLR010000062">
    <property type="protein sequence ID" value="MCO6045945.1"/>
    <property type="molecule type" value="Genomic_DNA"/>
</dbReference>
<dbReference type="PANTHER" id="PTHR30093:SF2">
    <property type="entry name" value="TYPE II SECRETION SYSTEM PROTEIN H"/>
    <property type="match status" value="1"/>
</dbReference>
<evidence type="ECO:0000313" key="2">
    <source>
        <dbReference type="EMBL" id="MCO6045945.1"/>
    </source>
</evidence>
<feature type="domain" description="DUF1559" evidence="1">
    <location>
        <begin position="29"/>
        <end position="322"/>
    </location>
</feature>
<dbReference type="InterPro" id="IPR011453">
    <property type="entry name" value="DUF1559"/>
</dbReference>
<comment type="caution">
    <text evidence="2">The sequence shown here is derived from an EMBL/GenBank/DDBJ whole genome shotgun (WGS) entry which is preliminary data.</text>
</comment>
<sequence length="343" mass="37212">MRSAFTLVELLVVIAIIGILVALLLPAIQAAREAARRTQCKSQLKQMALGCVNHHDTHKYFPTGGWGWAYVGDPDRGFGKNQPGGWIFNVLPFIEEQALHDLSGNGDGSTADRTQRAGAMEVAQATVKIANCPTRRAPLLYPRAGGTLINALTPTETIKMDYAANAGHCVSEWPDSGIYAGPSSYDATEVSNWMKQVKTQLRRKANDGTPFYSGVTFGTSEVSMRQISDGTSNTYMIGEKMVPADLYETGSHAGDNETWCTGFNNDNFRSTARNSGTEALLPAPDTDVAIANSPDRFGSAHSSIWLVAFCDGSVHSMSYDIDWQTHRDLGNRADGNPLDTNEL</sequence>
<dbReference type="PANTHER" id="PTHR30093">
    <property type="entry name" value="GENERAL SECRETION PATHWAY PROTEIN G"/>
    <property type="match status" value="1"/>
</dbReference>
<proteinExistence type="predicted"/>
<organism evidence="2 3">
    <name type="scientific">Aeoliella straminimaris</name>
    <dbReference type="NCBI Taxonomy" id="2954799"/>
    <lineage>
        <taxon>Bacteria</taxon>
        <taxon>Pseudomonadati</taxon>
        <taxon>Planctomycetota</taxon>
        <taxon>Planctomycetia</taxon>
        <taxon>Pirellulales</taxon>
        <taxon>Lacipirellulaceae</taxon>
        <taxon>Aeoliella</taxon>
    </lineage>
</organism>
<dbReference type="AlphaFoldDB" id="A0A9X2FBQ3"/>
<dbReference type="InterPro" id="IPR045584">
    <property type="entry name" value="Pilin-like"/>
</dbReference>
<dbReference type="RefSeq" id="WP_252854061.1">
    <property type="nucleotide sequence ID" value="NZ_JAMXLR010000062.1"/>
</dbReference>